<evidence type="ECO:0000313" key="5">
    <source>
        <dbReference type="Proteomes" id="UP000245293"/>
    </source>
</evidence>
<dbReference type="InterPro" id="IPR036866">
    <property type="entry name" value="RibonucZ/Hydroxyglut_hydro"/>
</dbReference>
<comment type="similarity">
    <text evidence="2">Belongs to the UPF0173 family.</text>
</comment>
<dbReference type="HAMAP" id="MF_00457">
    <property type="entry name" value="UPF0173"/>
    <property type="match status" value="1"/>
</dbReference>
<dbReference type="Gene3D" id="3.60.15.10">
    <property type="entry name" value="Ribonuclease Z/Hydroxyacylglutathione hydrolase-like"/>
    <property type="match status" value="1"/>
</dbReference>
<feature type="domain" description="Metallo-beta-lactamase" evidence="3">
    <location>
        <begin position="7"/>
        <end position="197"/>
    </location>
</feature>
<dbReference type="GO" id="GO:0016787">
    <property type="term" value="F:hydrolase activity"/>
    <property type="evidence" value="ECO:0007669"/>
    <property type="project" value="UniProtKB-UniRule"/>
</dbReference>
<keyword evidence="1 2" id="KW-0378">Hydrolase</keyword>
<keyword evidence="5" id="KW-1185">Reference proteome</keyword>
<reference evidence="5" key="1">
    <citation type="submission" date="2018-05" db="EMBL/GenBank/DDBJ databases">
        <authorList>
            <person name="Du Z."/>
            <person name="Wang X."/>
        </authorList>
    </citation>
    <scope>NUCLEOTIDE SEQUENCE [LARGE SCALE GENOMIC DNA]</scope>
    <source>
        <strain evidence="5">WDS4C29</strain>
    </source>
</reference>
<comment type="caution">
    <text evidence="4">The sequence shown here is derived from an EMBL/GenBank/DDBJ whole genome shotgun (WGS) entry which is preliminary data.</text>
</comment>
<gene>
    <name evidence="4" type="ORF">DFK10_14565</name>
</gene>
<dbReference type="NCBIfam" id="NF001911">
    <property type="entry name" value="PRK00685.1"/>
    <property type="match status" value="1"/>
</dbReference>
<dbReference type="PANTHER" id="PTHR43546:SF3">
    <property type="entry name" value="UPF0173 METAL-DEPENDENT HYDROLASE MJ1163"/>
    <property type="match status" value="1"/>
</dbReference>
<dbReference type="SMART" id="SM00849">
    <property type="entry name" value="Lactamase_B"/>
    <property type="match status" value="1"/>
</dbReference>
<evidence type="ECO:0000259" key="3">
    <source>
        <dbReference type="SMART" id="SM00849"/>
    </source>
</evidence>
<evidence type="ECO:0000313" key="4">
    <source>
        <dbReference type="EMBL" id="PWG15873.1"/>
    </source>
</evidence>
<evidence type="ECO:0000256" key="2">
    <source>
        <dbReference type="HAMAP-Rule" id="MF_00457"/>
    </source>
</evidence>
<dbReference type="InterPro" id="IPR001279">
    <property type="entry name" value="Metallo-B-lactamas"/>
</dbReference>
<dbReference type="EMBL" id="QETF01000021">
    <property type="protein sequence ID" value="PWG15873.1"/>
    <property type="molecule type" value="Genomic_DNA"/>
</dbReference>
<dbReference type="AlphaFoldDB" id="A0A2V1NZX8"/>
<organism evidence="4 5">
    <name type="scientific">Salibaculum griseiflavum</name>
    <dbReference type="NCBI Taxonomy" id="1914409"/>
    <lineage>
        <taxon>Bacteria</taxon>
        <taxon>Pseudomonadati</taxon>
        <taxon>Pseudomonadota</taxon>
        <taxon>Alphaproteobacteria</taxon>
        <taxon>Rhodobacterales</taxon>
        <taxon>Roseobacteraceae</taxon>
        <taxon>Salibaculum</taxon>
    </lineage>
</organism>
<sequence>MKIIWLGHSGFRIEIGGKVLLVDPWLAGNPVFPEGREAEATEGATHICLTHGHGDHASNTLSIARERGIPVLCIHEIAEIWSGEDGVEVMGFGKGGTIDLDGVSVTMTHAIHSSSLDFTGEGLQYAGDPAGFVIRGEGHSIYVSGDTDVMADMEVIADRYKPDIGILCAGGHFTMDMEGAAYAANRYFDFKIVIPCHYKTFPLLAQDAEPLRARLPVGTRLIEPEVLEPITI</sequence>
<dbReference type="InterPro" id="IPR050114">
    <property type="entry name" value="UPF0173_UPF0282_UlaG_hydrolase"/>
</dbReference>
<name>A0A2V1NZX8_9RHOB</name>
<dbReference type="RefSeq" id="WP_109389764.1">
    <property type="nucleotide sequence ID" value="NZ_QETF01000021.1"/>
</dbReference>
<accession>A0A2V1NZX8</accession>
<protein>
    <recommendedName>
        <fullName evidence="2">UPF0173 metal-dependent hydrolase DFK10_14565</fullName>
    </recommendedName>
</protein>
<evidence type="ECO:0000256" key="1">
    <source>
        <dbReference type="ARBA" id="ARBA00022801"/>
    </source>
</evidence>
<dbReference type="PANTHER" id="PTHR43546">
    <property type="entry name" value="UPF0173 METAL-DEPENDENT HYDROLASE MJ1163-RELATED"/>
    <property type="match status" value="1"/>
</dbReference>
<dbReference type="Pfam" id="PF12706">
    <property type="entry name" value="Lactamase_B_2"/>
    <property type="match status" value="1"/>
</dbReference>
<dbReference type="InterPro" id="IPR022877">
    <property type="entry name" value="UPF0173"/>
</dbReference>
<dbReference type="OrthoDB" id="9789133at2"/>
<proteinExistence type="inferred from homology"/>
<dbReference type="Proteomes" id="UP000245293">
    <property type="component" value="Unassembled WGS sequence"/>
</dbReference>
<dbReference type="SUPFAM" id="SSF56281">
    <property type="entry name" value="Metallo-hydrolase/oxidoreductase"/>
    <property type="match status" value="1"/>
</dbReference>